<dbReference type="InterPro" id="IPR015422">
    <property type="entry name" value="PyrdxlP-dep_Trfase_small"/>
</dbReference>
<comment type="cofactor">
    <cofactor evidence="1">
        <name>pyridoxal 5'-phosphate</name>
        <dbReference type="ChEBI" id="CHEBI:597326"/>
    </cofactor>
</comment>
<dbReference type="InterPro" id="IPR004839">
    <property type="entry name" value="Aminotransferase_I/II_large"/>
</dbReference>
<evidence type="ECO:0000256" key="7">
    <source>
        <dbReference type="ARBA" id="ARBA00022898"/>
    </source>
</evidence>
<dbReference type="Gene3D" id="3.40.640.10">
    <property type="entry name" value="Type I PLP-dependent aspartate aminotransferase-like (Major domain)"/>
    <property type="match status" value="1"/>
</dbReference>
<comment type="pathway">
    <text evidence="3">Sphingolipid metabolism.</text>
</comment>
<dbReference type="AlphaFoldDB" id="A0A167PT42"/>
<dbReference type="PANTHER" id="PTHR13693">
    <property type="entry name" value="CLASS II AMINOTRANSFERASE/8-AMINO-7-OXONONANOATE SYNTHASE"/>
    <property type="match status" value="1"/>
</dbReference>
<keyword evidence="10" id="KW-0012">Acyltransferase</keyword>
<reference evidence="12 13" key="1">
    <citation type="journal article" date="2016" name="Mol. Biol. Evol.">
        <title>Comparative Genomics of Early-Diverging Mushroom-Forming Fungi Provides Insights into the Origins of Lignocellulose Decay Capabilities.</title>
        <authorList>
            <person name="Nagy L.G."/>
            <person name="Riley R."/>
            <person name="Tritt A."/>
            <person name="Adam C."/>
            <person name="Daum C."/>
            <person name="Floudas D."/>
            <person name="Sun H."/>
            <person name="Yadav J.S."/>
            <person name="Pangilinan J."/>
            <person name="Larsson K.H."/>
            <person name="Matsuura K."/>
            <person name="Barry K."/>
            <person name="Labutti K."/>
            <person name="Kuo R."/>
            <person name="Ohm R.A."/>
            <person name="Bhattacharya S.S."/>
            <person name="Shirouzu T."/>
            <person name="Yoshinaga Y."/>
            <person name="Martin F.M."/>
            <person name="Grigoriev I.V."/>
            <person name="Hibbett D.S."/>
        </authorList>
    </citation>
    <scope>NUCLEOTIDE SEQUENCE [LARGE SCALE GENOMIC DNA]</scope>
    <source>
        <strain evidence="12 13">TUFC12733</strain>
    </source>
</reference>
<dbReference type="Pfam" id="PF00155">
    <property type="entry name" value="Aminotran_1_2"/>
    <property type="match status" value="1"/>
</dbReference>
<dbReference type="GO" id="GO:0030170">
    <property type="term" value="F:pyridoxal phosphate binding"/>
    <property type="evidence" value="ECO:0007669"/>
    <property type="project" value="InterPro"/>
</dbReference>
<accession>A0A167PT42</accession>
<keyword evidence="9" id="KW-0443">Lipid metabolism</keyword>
<evidence type="ECO:0000256" key="10">
    <source>
        <dbReference type="ARBA" id="ARBA00023315"/>
    </source>
</evidence>
<dbReference type="GO" id="GO:0004758">
    <property type="term" value="F:serine C-palmitoyltransferase activity"/>
    <property type="evidence" value="ECO:0007669"/>
    <property type="project" value="TreeGrafter"/>
</dbReference>
<organism evidence="12 13">
    <name type="scientific">Calocera viscosa (strain TUFC12733)</name>
    <dbReference type="NCBI Taxonomy" id="1330018"/>
    <lineage>
        <taxon>Eukaryota</taxon>
        <taxon>Fungi</taxon>
        <taxon>Dikarya</taxon>
        <taxon>Basidiomycota</taxon>
        <taxon>Agaricomycotina</taxon>
        <taxon>Dacrymycetes</taxon>
        <taxon>Dacrymycetales</taxon>
        <taxon>Dacrymycetaceae</taxon>
        <taxon>Calocera</taxon>
    </lineage>
</organism>
<keyword evidence="6 12" id="KW-0808">Transferase</keyword>
<dbReference type="GO" id="GO:0005783">
    <property type="term" value="C:endoplasmic reticulum"/>
    <property type="evidence" value="ECO:0007669"/>
    <property type="project" value="TreeGrafter"/>
</dbReference>
<dbReference type="PANTHER" id="PTHR13693:SF2">
    <property type="entry name" value="SERINE PALMITOYLTRANSFERASE 1"/>
    <property type="match status" value="1"/>
</dbReference>
<dbReference type="OrthoDB" id="3168162at2759"/>
<evidence type="ECO:0000256" key="2">
    <source>
        <dbReference type="ARBA" id="ARBA00004760"/>
    </source>
</evidence>
<keyword evidence="7" id="KW-0663">Pyridoxal phosphate</keyword>
<evidence type="ECO:0000313" key="13">
    <source>
        <dbReference type="Proteomes" id="UP000076738"/>
    </source>
</evidence>
<comment type="pathway">
    <text evidence="2">Lipid metabolism; sphingolipid metabolism.</text>
</comment>
<dbReference type="EC" id="2.3.1.50" evidence="5"/>
<keyword evidence="13" id="KW-1185">Reference proteome</keyword>
<gene>
    <name evidence="12" type="ORF">CALVIDRAFT_534627</name>
</gene>
<sequence length="548" mass="59592">MATAVNSTGVLPDTTPALEPILHYVSASLSYVYHSFLSIPGSSIVIRYVRSSYQNDPFRTVLEVILLLFALRTIFQSRTRADRSTKNYVQLSESEIDELVDDWIPEPLVTPLTPAEQAQLNALPIISGAAGPKPKLASTGKTVLNLASYNFAGLANNEHIKEQAVGALRKYGVGSCGPPGFYGTIDVHMQLEQDLANFLGTESAIIYSQAFSTASSVIPAFCKRGDIIVADRGVSFAIQKGIQISRSIVRWYDHNDLDSLEEVLIGVEKEMKKKRAPLTRRFIVTEGIFENDGQMVDLPKLIELKEKFKYRLLLDESISFGSVGRTGRGLTELYNVPATHIDMLLGSMATGLNAAGGFCAGSRVVTEHQRINGTSFVYSASMPALLAVGASEAIGVLRDNPGCLRELVENVRVVRGVLDRLECIEVPSHPASPLIHIYVRSGPSQGSTLEVPTLAARKGGKSKTTSLEPAEPVTFDIETEERLLQDVVDEALAQGVLISRVKRLRGQEASEPRPSIKLAVSAGLTRKEVEKAAGIIRAALLKVLGRRR</sequence>
<dbReference type="InterPro" id="IPR050087">
    <property type="entry name" value="AON_synthase_class-II"/>
</dbReference>
<dbReference type="InterPro" id="IPR015424">
    <property type="entry name" value="PyrdxlP-dep_Trfase"/>
</dbReference>
<dbReference type="SUPFAM" id="SSF53383">
    <property type="entry name" value="PLP-dependent transferases"/>
    <property type="match status" value="1"/>
</dbReference>
<dbReference type="EMBL" id="KV417273">
    <property type="protein sequence ID" value="KZO99097.1"/>
    <property type="molecule type" value="Genomic_DNA"/>
</dbReference>
<evidence type="ECO:0000256" key="3">
    <source>
        <dbReference type="ARBA" id="ARBA00004991"/>
    </source>
</evidence>
<dbReference type="GO" id="GO:0016020">
    <property type="term" value="C:membrane"/>
    <property type="evidence" value="ECO:0007669"/>
    <property type="project" value="GOC"/>
</dbReference>
<dbReference type="Gene3D" id="3.90.1150.10">
    <property type="entry name" value="Aspartate Aminotransferase, domain 1"/>
    <property type="match status" value="1"/>
</dbReference>
<comment type="similarity">
    <text evidence="4">Belongs to the class-II pyridoxal-phosphate-dependent aminotransferase family.</text>
</comment>
<dbReference type="STRING" id="1330018.A0A167PT42"/>
<evidence type="ECO:0000259" key="11">
    <source>
        <dbReference type="Pfam" id="PF00155"/>
    </source>
</evidence>
<evidence type="ECO:0000256" key="5">
    <source>
        <dbReference type="ARBA" id="ARBA00013220"/>
    </source>
</evidence>
<dbReference type="GO" id="GO:0046513">
    <property type="term" value="P:ceramide biosynthetic process"/>
    <property type="evidence" value="ECO:0007669"/>
    <property type="project" value="TreeGrafter"/>
</dbReference>
<dbReference type="InterPro" id="IPR015421">
    <property type="entry name" value="PyrdxlP-dep_Trfase_major"/>
</dbReference>
<evidence type="ECO:0000256" key="8">
    <source>
        <dbReference type="ARBA" id="ARBA00022919"/>
    </source>
</evidence>
<protein>
    <recommendedName>
        <fullName evidence="5">serine C-palmitoyltransferase</fullName>
        <ecNumber evidence="5">2.3.1.50</ecNumber>
    </recommendedName>
</protein>
<dbReference type="Proteomes" id="UP000076738">
    <property type="component" value="Unassembled WGS sequence"/>
</dbReference>
<proteinExistence type="inferred from homology"/>
<evidence type="ECO:0000256" key="6">
    <source>
        <dbReference type="ARBA" id="ARBA00022679"/>
    </source>
</evidence>
<evidence type="ECO:0000313" key="12">
    <source>
        <dbReference type="EMBL" id="KZO99097.1"/>
    </source>
</evidence>
<feature type="domain" description="Aminotransferase class I/classII large" evidence="11">
    <location>
        <begin position="142"/>
        <end position="533"/>
    </location>
</feature>
<name>A0A167PT42_CALVF</name>
<dbReference type="GO" id="GO:0046512">
    <property type="term" value="P:sphingosine biosynthetic process"/>
    <property type="evidence" value="ECO:0007669"/>
    <property type="project" value="TreeGrafter"/>
</dbReference>
<evidence type="ECO:0000256" key="1">
    <source>
        <dbReference type="ARBA" id="ARBA00001933"/>
    </source>
</evidence>
<evidence type="ECO:0000256" key="4">
    <source>
        <dbReference type="ARBA" id="ARBA00008392"/>
    </source>
</evidence>
<keyword evidence="8" id="KW-0746">Sphingolipid metabolism</keyword>
<evidence type="ECO:0000256" key="9">
    <source>
        <dbReference type="ARBA" id="ARBA00023098"/>
    </source>
</evidence>